<dbReference type="SUPFAM" id="SSF54001">
    <property type="entry name" value="Cysteine proteinases"/>
    <property type="match status" value="1"/>
</dbReference>
<dbReference type="AlphaFoldDB" id="A0A4U7JJ97"/>
<dbReference type="OrthoDB" id="1708048at2"/>
<dbReference type="KEGG" id="rher:EHE19_009145"/>
<dbReference type="Gene3D" id="3.90.1720.10">
    <property type="entry name" value="endopeptidase domain like (from Nostoc punctiforme)"/>
    <property type="match status" value="1"/>
</dbReference>
<name>A0A4U7JJ97_9FIRM</name>
<dbReference type="EMBL" id="CP061336">
    <property type="protein sequence ID" value="QNU68541.1"/>
    <property type="molecule type" value="Genomic_DNA"/>
</dbReference>
<organism evidence="1 2">
    <name type="scientific">Ruminiclostridium herbifermentans</name>
    <dbReference type="NCBI Taxonomy" id="2488810"/>
    <lineage>
        <taxon>Bacteria</taxon>
        <taxon>Bacillati</taxon>
        <taxon>Bacillota</taxon>
        <taxon>Clostridia</taxon>
        <taxon>Eubacteriales</taxon>
        <taxon>Oscillospiraceae</taxon>
        <taxon>Ruminiclostridium</taxon>
    </lineage>
</organism>
<sequence>MYCQLFFTNTNFIKIWFCTRSDYVNRISLKTKIAIAIFSVLIDLYCCFIFINMYNRIYWPASPQIDLLPILKNSKLSEQDYSIIFSQTGLSKLAIDDLLAQKDGKNLISSYQKSYFTKRKIYTEKLNPFTSQENIFINKELDKNNGSIQLAPLKNGDILFTKSTHTLYWRHGHCGLVVDAKNGIVLESIEPGTISKYQKISKWQTYSTLKVLRLKNADQKELDEIAKYADKNLIGLKYGILASKKQSNKLISVNCSQIIYQAYKHFGYDIDSNQGLFITPEDIAKSNLLSIVQIYGFNPEKDW</sequence>
<reference evidence="1 2" key="1">
    <citation type="submission" date="2020-09" db="EMBL/GenBank/DDBJ databases">
        <title>Characterization and genome sequencing of Ruminiclostridium sp. nov. MA18.</title>
        <authorList>
            <person name="Rettenmaier R."/>
            <person name="Kowollik M.-L."/>
            <person name="Liebl W."/>
            <person name="Zverlov V."/>
        </authorList>
    </citation>
    <scope>NUCLEOTIDE SEQUENCE [LARGE SCALE GENOMIC DNA]</scope>
    <source>
        <strain evidence="1 2">MA18</strain>
    </source>
</reference>
<protein>
    <submittedName>
        <fullName evidence="1">Uncharacterized protein</fullName>
    </submittedName>
</protein>
<evidence type="ECO:0000313" key="2">
    <source>
        <dbReference type="Proteomes" id="UP000306409"/>
    </source>
</evidence>
<dbReference type="Proteomes" id="UP000306409">
    <property type="component" value="Chromosome"/>
</dbReference>
<proteinExistence type="predicted"/>
<accession>A0A4U7JJ97</accession>
<gene>
    <name evidence="1" type="ORF">EHE19_009145</name>
</gene>
<keyword evidence="2" id="KW-1185">Reference proteome</keyword>
<dbReference type="InterPro" id="IPR038765">
    <property type="entry name" value="Papain-like_cys_pep_sf"/>
</dbReference>
<evidence type="ECO:0000313" key="1">
    <source>
        <dbReference type="EMBL" id="QNU68541.1"/>
    </source>
</evidence>